<dbReference type="InterPro" id="IPR003807">
    <property type="entry name" value="DUF202"/>
</dbReference>
<feature type="compositionally biased region" description="Basic and acidic residues" evidence="6">
    <location>
        <begin position="13"/>
        <end position="22"/>
    </location>
</feature>
<dbReference type="Proteomes" id="UP000218810">
    <property type="component" value="Unassembled WGS sequence"/>
</dbReference>
<feature type="transmembrane region" description="Helical" evidence="7">
    <location>
        <begin position="32"/>
        <end position="54"/>
    </location>
</feature>
<dbReference type="RefSeq" id="WP_017835177.1">
    <property type="nucleotide sequence ID" value="NZ_NTGA01000024.1"/>
</dbReference>
<dbReference type="OrthoDB" id="582337at2"/>
<keyword evidence="4 7" id="KW-1133">Transmembrane helix</keyword>
<protein>
    <submittedName>
        <fullName evidence="9">DUF202 domain-containing protein</fullName>
    </submittedName>
</protein>
<evidence type="ECO:0000256" key="3">
    <source>
        <dbReference type="ARBA" id="ARBA00022692"/>
    </source>
</evidence>
<dbReference type="AlphaFoldDB" id="A0A2A2WMM0"/>
<feature type="region of interest" description="Disordered" evidence="6">
    <location>
        <begin position="1"/>
        <end position="22"/>
    </location>
</feature>
<dbReference type="PANTHER" id="PTHR34187:SF2">
    <property type="entry name" value="DUF202 DOMAIN-CONTAINING PROTEIN"/>
    <property type="match status" value="1"/>
</dbReference>
<feature type="domain" description="DUF202" evidence="8">
    <location>
        <begin position="23"/>
        <end position="88"/>
    </location>
</feature>
<evidence type="ECO:0000313" key="10">
    <source>
        <dbReference type="Proteomes" id="UP000218810"/>
    </source>
</evidence>
<evidence type="ECO:0000259" key="8">
    <source>
        <dbReference type="Pfam" id="PF02656"/>
    </source>
</evidence>
<evidence type="ECO:0000256" key="2">
    <source>
        <dbReference type="ARBA" id="ARBA00022475"/>
    </source>
</evidence>
<keyword evidence="2" id="KW-1003">Cell membrane</keyword>
<accession>A0A2A2WMM0</accession>
<keyword evidence="3 7" id="KW-0812">Transmembrane</keyword>
<organism evidence="9 10">
    <name type="scientific">Dietzia natronolimnaea</name>
    <dbReference type="NCBI Taxonomy" id="161920"/>
    <lineage>
        <taxon>Bacteria</taxon>
        <taxon>Bacillati</taxon>
        <taxon>Actinomycetota</taxon>
        <taxon>Actinomycetes</taxon>
        <taxon>Mycobacteriales</taxon>
        <taxon>Dietziaceae</taxon>
        <taxon>Dietzia</taxon>
    </lineage>
</organism>
<gene>
    <name evidence="9" type="ORF">CEY15_13690</name>
</gene>
<evidence type="ECO:0000256" key="4">
    <source>
        <dbReference type="ARBA" id="ARBA00022989"/>
    </source>
</evidence>
<evidence type="ECO:0000256" key="5">
    <source>
        <dbReference type="ARBA" id="ARBA00023136"/>
    </source>
</evidence>
<comment type="subcellular location">
    <subcellularLocation>
        <location evidence="1">Cell membrane</location>
        <topology evidence="1">Multi-pass membrane protein</topology>
    </subcellularLocation>
</comment>
<dbReference type="EMBL" id="NTGA01000024">
    <property type="protein sequence ID" value="PAY22430.1"/>
    <property type="molecule type" value="Genomic_DNA"/>
</dbReference>
<sequence>MTESARQGWRPRSLRDGEEPDPRFTLANERTFLAWIRTSLGLMAGAVAMEAFAGDEIPEIIRTPLACVLLVMAALLATVSFRRWIRIEASMRHNKPLPVPQASILLVLGIAIGAILLVLAILGGTIA</sequence>
<evidence type="ECO:0000256" key="6">
    <source>
        <dbReference type="SAM" id="MobiDB-lite"/>
    </source>
</evidence>
<comment type="caution">
    <text evidence="9">The sequence shown here is derived from an EMBL/GenBank/DDBJ whole genome shotgun (WGS) entry which is preliminary data.</text>
</comment>
<dbReference type="PANTHER" id="PTHR34187">
    <property type="entry name" value="FGR18P"/>
    <property type="match status" value="1"/>
</dbReference>
<keyword evidence="10" id="KW-1185">Reference proteome</keyword>
<dbReference type="GO" id="GO:0005886">
    <property type="term" value="C:plasma membrane"/>
    <property type="evidence" value="ECO:0007669"/>
    <property type="project" value="UniProtKB-SubCell"/>
</dbReference>
<evidence type="ECO:0000256" key="7">
    <source>
        <dbReference type="SAM" id="Phobius"/>
    </source>
</evidence>
<reference evidence="10" key="1">
    <citation type="submission" date="2017-09" db="EMBL/GenBank/DDBJ databases">
        <authorList>
            <person name="Zhang Y."/>
            <person name="Huang X."/>
            <person name="Liu J."/>
            <person name="Lu L."/>
            <person name="Peng K."/>
        </authorList>
    </citation>
    <scope>NUCLEOTIDE SEQUENCE [LARGE SCALE GENOMIC DNA]</scope>
    <source>
        <strain evidence="10">S-XJ-1</strain>
    </source>
</reference>
<feature type="transmembrane region" description="Helical" evidence="7">
    <location>
        <begin position="102"/>
        <end position="126"/>
    </location>
</feature>
<evidence type="ECO:0000256" key="1">
    <source>
        <dbReference type="ARBA" id="ARBA00004651"/>
    </source>
</evidence>
<dbReference type="InterPro" id="IPR052053">
    <property type="entry name" value="IM_YidH-like"/>
</dbReference>
<evidence type="ECO:0000313" key="9">
    <source>
        <dbReference type="EMBL" id="PAY22430.1"/>
    </source>
</evidence>
<proteinExistence type="predicted"/>
<keyword evidence="5 7" id="KW-0472">Membrane</keyword>
<dbReference type="Pfam" id="PF02656">
    <property type="entry name" value="DUF202"/>
    <property type="match status" value="1"/>
</dbReference>
<feature type="transmembrane region" description="Helical" evidence="7">
    <location>
        <begin position="60"/>
        <end position="81"/>
    </location>
</feature>
<name>A0A2A2WMM0_9ACTN</name>